<name>A0A5P1FB88_ASPOF</name>
<feature type="region of interest" description="Disordered" evidence="1">
    <location>
        <begin position="1"/>
        <end position="72"/>
    </location>
</feature>
<feature type="compositionally biased region" description="Basic and acidic residues" evidence="1">
    <location>
        <begin position="36"/>
        <end position="55"/>
    </location>
</feature>
<gene>
    <name evidence="2" type="ORF">A4U43_C03F12400</name>
</gene>
<evidence type="ECO:0000313" key="3">
    <source>
        <dbReference type="Proteomes" id="UP000243459"/>
    </source>
</evidence>
<protein>
    <submittedName>
        <fullName evidence="2">Uncharacterized protein</fullName>
    </submittedName>
</protein>
<reference evidence="3" key="1">
    <citation type="journal article" date="2017" name="Nat. Commun.">
        <title>The asparagus genome sheds light on the origin and evolution of a young Y chromosome.</title>
        <authorList>
            <person name="Harkess A."/>
            <person name="Zhou J."/>
            <person name="Xu C."/>
            <person name="Bowers J.E."/>
            <person name="Van der Hulst R."/>
            <person name="Ayyampalayam S."/>
            <person name="Mercati F."/>
            <person name="Riccardi P."/>
            <person name="McKain M.R."/>
            <person name="Kakrana A."/>
            <person name="Tang H."/>
            <person name="Ray J."/>
            <person name="Groenendijk J."/>
            <person name="Arikit S."/>
            <person name="Mathioni S.M."/>
            <person name="Nakano M."/>
            <person name="Shan H."/>
            <person name="Telgmann-Rauber A."/>
            <person name="Kanno A."/>
            <person name="Yue Z."/>
            <person name="Chen H."/>
            <person name="Li W."/>
            <person name="Chen Y."/>
            <person name="Xu X."/>
            <person name="Zhang Y."/>
            <person name="Luo S."/>
            <person name="Chen H."/>
            <person name="Gao J."/>
            <person name="Mao Z."/>
            <person name="Pires J.C."/>
            <person name="Luo M."/>
            <person name="Kudrna D."/>
            <person name="Wing R.A."/>
            <person name="Meyers B.C."/>
            <person name="Yi K."/>
            <person name="Kong H."/>
            <person name="Lavrijsen P."/>
            <person name="Sunseri F."/>
            <person name="Falavigna A."/>
            <person name="Ye Y."/>
            <person name="Leebens-Mack J.H."/>
            <person name="Chen G."/>
        </authorList>
    </citation>
    <scope>NUCLEOTIDE SEQUENCE [LARGE SCALE GENOMIC DNA]</scope>
    <source>
        <strain evidence="3">cv. DH0086</strain>
    </source>
</reference>
<organism evidence="2 3">
    <name type="scientific">Asparagus officinalis</name>
    <name type="common">Garden asparagus</name>
    <dbReference type="NCBI Taxonomy" id="4686"/>
    <lineage>
        <taxon>Eukaryota</taxon>
        <taxon>Viridiplantae</taxon>
        <taxon>Streptophyta</taxon>
        <taxon>Embryophyta</taxon>
        <taxon>Tracheophyta</taxon>
        <taxon>Spermatophyta</taxon>
        <taxon>Magnoliopsida</taxon>
        <taxon>Liliopsida</taxon>
        <taxon>Asparagales</taxon>
        <taxon>Asparagaceae</taxon>
        <taxon>Asparagoideae</taxon>
        <taxon>Asparagus</taxon>
    </lineage>
</organism>
<feature type="compositionally biased region" description="Basic and acidic residues" evidence="1">
    <location>
        <begin position="11"/>
        <end position="29"/>
    </location>
</feature>
<accession>A0A5P1FB88</accession>
<evidence type="ECO:0000256" key="1">
    <source>
        <dbReference type="SAM" id="MobiDB-lite"/>
    </source>
</evidence>
<sequence>MRSRHSGSINDDVRSTKCNRESTTEEKLVKANPFYSEDRAKSSKHIDDDIDDDRHKRSIISEPNNLKEDGST</sequence>
<dbReference type="AlphaFoldDB" id="A0A5P1FB88"/>
<dbReference type="Proteomes" id="UP000243459">
    <property type="component" value="Chromosome 3"/>
</dbReference>
<evidence type="ECO:0000313" key="2">
    <source>
        <dbReference type="EMBL" id="ONK75013.1"/>
    </source>
</evidence>
<keyword evidence="3" id="KW-1185">Reference proteome</keyword>
<dbReference type="EMBL" id="CM007383">
    <property type="protein sequence ID" value="ONK75013.1"/>
    <property type="molecule type" value="Genomic_DNA"/>
</dbReference>
<dbReference type="Gramene" id="ONK75013">
    <property type="protein sequence ID" value="ONK75013"/>
    <property type="gene ID" value="A4U43_C03F12400"/>
</dbReference>
<proteinExistence type="predicted"/>